<dbReference type="Pfam" id="PF01970">
    <property type="entry name" value="TctA"/>
    <property type="match status" value="1"/>
</dbReference>
<dbReference type="EMBL" id="JAKELO010000002">
    <property type="protein sequence ID" value="MDE4907857.1"/>
    <property type="molecule type" value="Genomic_DNA"/>
</dbReference>
<keyword evidence="1" id="KW-0472">Membrane</keyword>
<evidence type="ECO:0000313" key="4">
    <source>
        <dbReference type="Proteomes" id="UP001143747"/>
    </source>
</evidence>
<dbReference type="PANTHER" id="PTHR42204:SF1">
    <property type="entry name" value="INTEGRAL MEMBRANE PROTEIN"/>
    <property type="match status" value="1"/>
</dbReference>
<feature type="transmembrane region" description="Helical" evidence="1">
    <location>
        <begin position="6"/>
        <end position="27"/>
    </location>
</feature>
<dbReference type="PANTHER" id="PTHR42204">
    <property type="entry name" value="INTEGRAL MEMBRANE PROTEIN"/>
    <property type="match status" value="1"/>
</dbReference>
<organism evidence="3 4">
    <name type="scientific">Methanogenium marinum</name>
    <dbReference type="NCBI Taxonomy" id="348610"/>
    <lineage>
        <taxon>Archaea</taxon>
        <taxon>Methanobacteriati</taxon>
        <taxon>Methanobacteriota</taxon>
        <taxon>Stenosarchaea group</taxon>
        <taxon>Methanomicrobia</taxon>
        <taxon>Methanomicrobiales</taxon>
        <taxon>Methanomicrobiaceae</taxon>
        <taxon>Methanogenium</taxon>
    </lineage>
</organism>
<reference evidence="3" key="1">
    <citation type="submission" date="2022-01" db="EMBL/GenBank/DDBJ databases">
        <title>Draft genome of Methanogenium marinum DSM 15558.</title>
        <authorList>
            <person name="Chen S.-C."/>
            <person name="You Y.-T."/>
        </authorList>
    </citation>
    <scope>NUCLEOTIDE SEQUENCE</scope>
    <source>
        <strain evidence="3">DSM 15558</strain>
    </source>
</reference>
<evidence type="ECO:0000256" key="1">
    <source>
        <dbReference type="SAM" id="Phobius"/>
    </source>
</evidence>
<feature type="transmembrane region" description="Helical" evidence="1">
    <location>
        <begin position="101"/>
        <end position="124"/>
    </location>
</feature>
<evidence type="ECO:0000313" key="3">
    <source>
        <dbReference type="EMBL" id="MDE4907857.1"/>
    </source>
</evidence>
<evidence type="ECO:0000259" key="2">
    <source>
        <dbReference type="Pfam" id="PF01970"/>
    </source>
</evidence>
<feature type="transmembrane region" description="Helical" evidence="1">
    <location>
        <begin position="39"/>
        <end position="63"/>
    </location>
</feature>
<accession>A0A9Q4PYF6</accession>
<sequence length="402" mass="41142">MATEIIAGILIGTILGTISGLIPGIHANTMAGILVAAESGLLAVLGAPAVGIALFSALVVHTFTDCVPSTFFGVPDADTAISVLPAHALCMQGHGEEAVRLSAMGSAVSVVMVMPLFAVFMFFLPSLQSTIDWWLGIILILVAGLLILSSESPEWSAVVFLLSGILGIFAFRYAWLISHTSGVSSVLMPLLTGLFGISVLLRASGGVMPKQVRSDPSTGARSIAWHAGMGTLAGAVVGWLPGLSNATANALLSPLFQAGSEGKGYIIATSAANTANAFLGLAALIALGRMRNGVMVVLDTIGMPSPLLILAGGVAAALCGFVITILCGRGAQFLGGIPVRAMSYMVIGVVTVLAFLLTGVFGMVILVCATLVGLIPSLVNVRRVTCMGAIMVPVILFSLEIL</sequence>
<protein>
    <submittedName>
        <fullName evidence="3">Tripartite tricarboxylate transporter permease</fullName>
    </submittedName>
</protein>
<dbReference type="Proteomes" id="UP001143747">
    <property type="component" value="Unassembled WGS sequence"/>
</dbReference>
<feature type="transmembrane region" description="Helical" evidence="1">
    <location>
        <begin position="343"/>
        <end position="375"/>
    </location>
</feature>
<dbReference type="InterPro" id="IPR002823">
    <property type="entry name" value="DUF112_TM"/>
</dbReference>
<keyword evidence="4" id="KW-1185">Reference proteome</keyword>
<dbReference type="AlphaFoldDB" id="A0A9Q4PYF6"/>
<gene>
    <name evidence="3" type="ORF">L0665_04430</name>
</gene>
<keyword evidence="1" id="KW-0812">Transmembrane</keyword>
<feature type="transmembrane region" description="Helical" evidence="1">
    <location>
        <begin position="381"/>
        <end position="399"/>
    </location>
</feature>
<feature type="transmembrane region" description="Helical" evidence="1">
    <location>
        <begin position="155"/>
        <end position="174"/>
    </location>
</feature>
<dbReference type="RefSeq" id="WP_274924502.1">
    <property type="nucleotide sequence ID" value="NZ_JAKELO010000002.1"/>
</dbReference>
<feature type="transmembrane region" description="Helical" evidence="1">
    <location>
        <begin position="264"/>
        <end position="287"/>
    </location>
</feature>
<feature type="transmembrane region" description="Helical" evidence="1">
    <location>
        <begin position="223"/>
        <end position="243"/>
    </location>
</feature>
<keyword evidence="1" id="KW-1133">Transmembrane helix</keyword>
<name>A0A9Q4PYF6_9EURY</name>
<feature type="transmembrane region" description="Helical" evidence="1">
    <location>
        <begin position="307"/>
        <end position="331"/>
    </location>
</feature>
<proteinExistence type="predicted"/>
<feature type="domain" description="DUF112" evidence="2">
    <location>
        <begin position="8"/>
        <end position="387"/>
    </location>
</feature>
<comment type="caution">
    <text evidence="3">The sequence shown here is derived from an EMBL/GenBank/DDBJ whole genome shotgun (WGS) entry which is preliminary data.</text>
</comment>
<feature type="transmembrane region" description="Helical" evidence="1">
    <location>
        <begin position="186"/>
        <end position="203"/>
    </location>
</feature>
<feature type="transmembrane region" description="Helical" evidence="1">
    <location>
        <begin position="131"/>
        <end position="149"/>
    </location>
</feature>